<dbReference type="Pfam" id="PF00126">
    <property type="entry name" value="HTH_1"/>
    <property type="match status" value="1"/>
</dbReference>
<evidence type="ECO:0000256" key="4">
    <source>
        <dbReference type="ARBA" id="ARBA00023163"/>
    </source>
</evidence>
<dbReference type="PROSITE" id="PS50931">
    <property type="entry name" value="HTH_LYSR"/>
    <property type="match status" value="1"/>
</dbReference>
<dbReference type="InterPro" id="IPR005119">
    <property type="entry name" value="LysR_subst-bd"/>
</dbReference>
<dbReference type="Pfam" id="PF03466">
    <property type="entry name" value="LysR_substrate"/>
    <property type="match status" value="1"/>
</dbReference>
<dbReference type="PANTHER" id="PTHR30118">
    <property type="entry name" value="HTH-TYPE TRANSCRIPTIONAL REGULATOR LEUO-RELATED"/>
    <property type="match status" value="1"/>
</dbReference>
<evidence type="ECO:0000313" key="6">
    <source>
        <dbReference type="EMBL" id="QBF83839.1"/>
    </source>
</evidence>
<evidence type="ECO:0000313" key="7">
    <source>
        <dbReference type="Proteomes" id="UP000291106"/>
    </source>
</evidence>
<dbReference type="InterPro" id="IPR036390">
    <property type="entry name" value="WH_DNA-bd_sf"/>
</dbReference>
<dbReference type="SUPFAM" id="SSF46785">
    <property type="entry name" value="Winged helix' DNA-binding domain"/>
    <property type="match status" value="1"/>
</dbReference>
<dbReference type="Proteomes" id="UP000291106">
    <property type="component" value="Chromosome"/>
</dbReference>
<keyword evidence="3" id="KW-0238">DNA-binding</keyword>
<keyword evidence="2" id="KW-0805">Transcription regulation</keyword>
<dbReference type="RefSeq" id="WP_130601353.1">
    <property type="nucleotide sequence ID" value="NZ_CP036200.1"/>
</dbReference>
<keyword evidence="7" id="KW-1185">Reference proteome</keyword>
<dbReference type="InterPro" id="IPR050389">
    <property type="entry name" value="LysR-type_TF"/>
</dbReference>
<dbReference type="InterPro" id="IPR000847">
    <property type="entry name" value="LysR_HTH_N"/>
</dbReference>
<dbReference type="PANTHER" id="PTHR30118:SF6">
    <property type="entry name" value="HTH-TYPE TRANSCRIPTIONAL REGULATOR LEUO"/>
    <property type="match status" value="1"/>
</dbReference>
<dbReference type="InterPro" id="IPR036388">
    <property type="entry name" value="WH-like_DNA-bd_sf"/>
</dbReference>
<comment type="similarity">
    <text evidence="1">Belongs to the LysR transcriptional regulatory family.</text>
</comment>
<dbReference type="AlphaFoldDB" id="A0A411PJW6"/>
<gene>
    <name evidence="6" type="ORF">EXU30_14995</name>
</gene>
<reference evidence="6 7" key="1">
    <citation type="submission" date="2019-02" db="EMBL/GenBank/DDBJ databases">
        <title>Shewanella sp. D4-2 isolated from Dokdo Island.</title>
        <authorList>
            <person name="Baek K."/>
        </authorList>
    </citation>
    <scope>NUCLEOTIDE SEQUENCE [LARGE SCALE GENOMIC DNA]</scope>
    <source>
        <strain evidence="6 7">D4-2</strain>
    </source>
</reference>
<accession>A0A411PJW6</accession>
<dbReference type="EMBL" id="CP036200">
    <property type="protein sequence ID" value="QBF83839.1"/>
    <property type="molecule type" value="Genomic_DNA"/>
</dbReference>
<dbReference type="PRINTS" id="PR00039">
    <property type="entry name" value="HTHLYSR"/>
</dbReference>
<protein>
    <submittedName>
        <fullName evidence="6">LysR family transcriptional regulator</fullName>
    </submittedName>
</protein>
<dbReference type="Gene3D" id="1.10.10.10">
    <property type="entry name" value="Winged helix-like DNA-binding domain superfamily/Winged helix DNA-binding domain"/>
    <property type="match status" value="1"/>
</dbReference>
<evidence type="ECO:0000256" key="2">
    <source>
        <dbReference type="ARBA" id="ARBA00023015"/>
    </source>
</evidence>
<name>A0A411PJW6_9GAMM</name>
<dbReference type="GO" id="GO:0003677">
    <property type="term" value="F:DNA binding"/>
    <property type="evidence" value="ECO:0007669"/>
    <property type="project" value="UniProtKB-KW"/>
</dbReference>
<dbReference type="KEGG" id="smai:EXU30_14995"/>
<sequence length="274" mass="30991">MDLNLLSTFIQVYNCKSYTKASVEIGISQAAVSQRIKQLEQQLGAALFIRKGRSIEPTSQANYMMTKLAPAENLVREALYEVGYKVYVQEQFAYDLANSGLHLVDAPHSQMQIFEDLRNRKVDLAIDFVTANDPSIVSEPLCSDKMIIALANNHPRIGDELTEEQYYNEQHVTIKTRRQDIDTFTILAENPAPRDIVFNAGSMSAQLTYVANSEALGLTTERMKKYVQALGLRFVEPPIKLINVEFQLLFHRANLSNKAHKELRAKVKQLIQAV</sequence>
<organism evidence="6 7">
    <name type="scientific">Shewanella maritima</name>
    <dbReference type="NCBI Taxonomy" id="2520507"/>
    <lineage>
        <taxon>Bacteria</taxon>
        <taxon>Pseudomonadati</taxon>
        <taxon>Pseudomonadota</taxon>
        <taxon>Gammaproteobacteria</taxon>
        <taxon>Alteromonadales</taxon>
        <taxon>Shewanellaceae</taxon>
        <taxon>Shewanella</taxon>
    </lineage>
</organism>
<feature type="domain" description="HTH lysR-type" evidence="5">
    <location>
        <begin position="1"/>
        <end position="58"/>
    </location>
</feature>
<evidence type="ECO:0000256" key="1">
    <source>
        <dbReference type="ARBA" id="ARBA00009437"/>
    </source>
</evidence>
<proteinExistence type="inferred from homology"/>
<dbReference type="Gene3D" id="3.40.190.10">
    <property type="entry name" value="Periplasmic binding protein-like II"/>
    <property type="match status" value="2"/>
</dbReference>
<keyword evidence="4" id="KW-0804">Transcription</keyword>
<dbReference type="SUPFAM" id="SSF53850">
    <property type="entry name" value="Periplasmic binding protein-like II"/>
    <property type="match status" value="1"/>
</dbReference>
<dbReference type="OrthoDB" id="8839911at2"/>
<dbReference type="GO" id="GO:0003700">
    <property type="term" value="F:DNA-binding transcription factor activity"/>
    <property type="evidence" value="ECO:0007669"/>
    <property type="project" value="InterPro"/>
</dbReference>
<evidence type="ECO:0000256" key="3">
    <source>
        <dbReference type="ARBA" id="ARBA00023125"/>
    </source>
</evidence>
<evidence type="ECO:0000259" key="5">
    <source>
        <dbReference type="PROSITE" id="PS50931"/>
    </source>
</evidence>